<accession>A0A7J7NFM9</accession>
<reference evidence="3 4" key="1">
    <citation type="journal article" date="2020" name="IScience">
        <title>Genome Sequencing of the Endangered Kingdonia uniflora (Circaeasteraceae, Ranunculales) Reveals Potential Mechanisms of Evolutionary Specialization.</title>
        <authorList>
            <person name="Sun Y."/>
            <person name="Deng T."/>
            <person name="Zhang A."/>
            <person name="Moore M.J."/>
            <person name="Landis J.B."/>
            <person name="Lin N."/>
            <person name="Zhang H."/>
            <person name="Zhang X."/>
            <person name="Huang J."/>
            <person name="Zhang X."/>
            <person name="Sun H."/>
            <person name="Wang H."/>
        </authorList>
    </citation>
    <scope>NUCLEOTIDE SEQUENCE [LARGE SCALE GENOMIC DNA]</scope>
    <source>
        <strain evidence="3">TB1705</strain>
        <tissue evidence="3">Leaf</tissue>
    </source>
</reference>
<organism evidence="3 4">
    <name type="scientific">Kingdonia uniflora</name>
    <dbReference type="NCBI Taxonomy" id="39325"/>
    <lineage>
        <taxon>Eukaryota</taxon>
        <taxon>Viridiplantae</taxon>
        <taxon>Streptophyta</taxon>
        <taxon>Embryophyta</taxon>
        <taxon>Tracheophyta</taxon>
        <taxon>Spermatophyta</taxon>
        <taxon>Magnoliopsida</taxon>
        <taxon>Ranunculales</taxon>
        <taxon>Circaeasteraceae</taxon>
        <taxon>Kingdonia</taxon>
    </lineage>
</organism>
<dbReference type="GO" id="GO:0102965">
    <property type="term" value="F:alcohol-forming long-chain fatty acyl-CoA reductase activity"/>
    <property type="evidence" value="ECO:0007669"/>
    <property type="project" value="UniProtKB-EC"/>
</dbReference>
<evidence type="ECO:0000313" key="4">
    <source>
        <dbReference type="Proteomes" id="UP000541444"/>
    </source>
</evidence>
<proteinExistence type="inferred from homology"/>
<comment type="catalytic activity">
    <reaction evidence="1">
        <text>a long-chain fatty acyl-CoA + 2 NADPH + 2 H(+) = a long-chain primary fatty alcohol + 2 NADP(+) + CoA</text>
        <dbReference type="Rhea" id="RHEA:52716"/>
        <dbReference type="ChEBI" id="CHEBI:15378"/>
        <dbReference type="ChEBI" id="CHEBI:57287"/>
        <dbReference type="ChEBI" id="CHEBI:57783"/>
        <dbReference type="ChEBI" id="CHEBI:58349"/>
        <dbReference type="ChEBI" id="CHEBI:77396"/>
        <dbReference type="ChEBI" id="CHEBI:83139"/>
        <dbReference type="EC" id="1.2.1.84"/>
    </reaction>
</comment>
<dbReference type="Gene3D" id="3.40.50.720">
    <property type="entry name" value="NAD(P)-binding Rossmann-like Domain"/>
    <property type="match status" value="1"/>
</dbReference>
<dbReference type="InterPro" id="IPR036291">
    <property type="entry name" value="NAD(P)-bd_dom_sf"/>
</dbReference>
<dbReference type="SUPFAM" id="SSF51735">
    <property type="entry name" value="NAD(P)-binding Rossmann-fold domains"/>
    <property type="match status" value="1"/>
</dbReference>
<keyword evidence="1" id="KW-0444">Lipid biosynthesis</keyword>
<comment type="function">
    <text evidence="1">Catalyzes the reduction of fatty acyl-CoA to fatty alcohols.</text>
</comment>
<dbReference type="Proteomes" id="UP000541444">
    <property type="component" value="Unassembled WGS sequence"/>
</dbReference>
<comment type="caution">
    <text evidence="3">The sequence shown here is derived from an EMBL/GenBank/DDBJ whole genome shotgun (WGS) entry which is preliminary data.</text>
</comment>
<dbReference type="InterPro" id="IPR013120">
    <property type="entry name" value="FAR_NAD-bd"/>
</dbReference>
<sequence length="303" mass="34011">MEMIPKEVFKVLREKLGAGFDDFVLEKIVLIAGDTTCENLEIEDSDLRDELWREVNIIVNTVATIKFDERYDVALGTNTMGAKNVLHFAKKCLKLQNLVHVSTGGLFALSQSFFPGIITIYLLLFSAYVCGEKSGLVLEKVFEMGETLNGTLDLDIEHERKVVRKTLDDLRAQGVTKEFERTAMKELGLQRARHYGWPNTNAFTKAMGEMFIGLLRGDIPVTILCPTIITNTIREPFPGWAEGISHIDRFLIGYGKGKLLCILTDPALVLDLIPLDMVANAMVKGATFLRISDFGTLFYNFDF</sequence>
<dbReference type="EMBL" id="JACGCM010000816">
    <property type="protein sequence ID" value="KAF6166031.1"/>
    <property type="molecule type" value="Genomic_DNA"/>
</dbReference>
<dbReference type="PANTHER" id="PTHR11011:SF99">
    <property type="entry name" value="FATTY ACYL-COA REDUCTASE 3"/>
    <property type="match status" value="1"/>
</dbReference>
<dbReference type="GO" id="GO:0035336">
    <property type="term" value="P:long-chain fatty-acyl-CoA metabolic process"/>
    <property type="evidence" value="ECO:0007669"/>
    <property type="project" value="TreeGrafter"/>
</dbReference>
<keyword evidence="1" id="KW-0560">Oxidoreductase</keyword>
<dbReference type="InterPro" id="IPR026055">
    <property type="entry name" value="FAR"/>
</dbReference>
<gene>
    <name evidence="3" type="ORF">GIB67_012928</name>
</gene>
<dbReference type="Pfam" id="PF07993">
    <property type="entry name" value="NAD_binding_4"/>
    <property type="match status" value="2"/>
</dbReference>
<feature type="domain" description="Thioester reductase (TE)" evidence="2">
    <location>
        <begin position="9"/>
        <end position="107"/>
    </location>
</feature>
<dbReference type="GO" id="GO:0080019">
    <property type="term" value="F:alcohol-forming very long-chain fatty acyl-CoA reductase activity"/>
    <property type="evidence" value="ECO:0007669"/>
    <property type="project" value="InterPro"/>
</dbReference>
<dbReference type="EC" id="1.2.1.84" evidence="1"/>
<evidence type="ECO:0000259" key="2">
    <source>
        <dbReference type="Pfam" id="PF07993"/>
    </source>
</evidence>
<evidence type="ECO:0000256" key="1">
    <source>
        <dbReference type="RuleBase" id="RU363097"/>
    </source>
</evidence>
<evidence type="ECO:0000313" key="3">
    <source>
        <dbReference type="EMBL" id="KAF6166031.1"/>
    </source>
</evidence>
<feature type="domain" description="Thioester reductase (TE)" evidence="2">
    <location>
        <begin position="126"/>
        <end position="282"/>
    </location>
</feature>
<keyword evidence="1" id="KW-0443">Lipid metabolism</keyword>
<dbReference type="PANTHER" id="PTHR11011">
    <property type="entry name" value="MALE STERILITY PROTEIN 2-RELATED"/>
    <property type="match status" value="1"/>
</dbReference>
<name>A0A7J7NFM9_9MAGN</name>
<dbReference type="OrthoDB" id="429813at2759"/>
<protein>
    <recommendedName>
        <fullName evidence="1">Fatty acyl-CoA reductase</fullName>
        <ecNumber evidence="1">1.2.1.84</ecNumber>
    </recommendedName>
</protein>
<dbReference type="GO" id="GO:0010345">
    <property type="term" value="P:suberin biosynthetic process"/>
    <property type="evidence" value="ECO:0007669"/>
    <property type="project" value="TreeGrafter"/>
</dbReference>
<keyword evidence="4" id="KW-1185">Reference proteome</keyword>
<keyword evidence="1" id="KW-0521">NADP</keyword>
<dbReference type="AlphaFoldDB" id="A0A7J7NFM9"/>
<comment type="similarity">
    <text evidence="1">Belongs to the fatty acyl-CoA reductase family.</text>
</comment>